<dbReference type="PANTHER" id="PTHR44196:SF1">
    <property type="entry name" value="DEHYDROGENASE_REDUCTASE SDR FAMILY MEMBER 7B"/>
    <property type="match status" value="1"/>
</dbReference>
<dbReference type="EMBL" id="VJZC01000018">
    <property type="protein sequence ID" value="MPY56558.1"/>
    <property type="molecule type" value="Genomic_DNA"/>
</dbReference>
<dbReference type="GO" id="GO:0016491">
    <property type="term" value="F:oxidoreductase activity"/>
    <property type="evidence" value="ECO:0007669"/>
    <property type="project" value="UniProtKB-KW"/>
</dbReference>
<dbReference type="PRINTS" id="PR00081">
    <property type="entry name" value="GDHRDH"/>
</dbReference>
<dbReference type="PANTHER" id="PTHR44196">
    <property type="entry name" value="DEHYDROGENASE/REDUCTASE SDR FAMILY MEMBER 7B"/>
    <property type="match status" value="1"/>
</dbReference>
<dbReference type="RefSeq" id="WP_152770023.1">
    <property type="nucleotide sequence ID" value="NZ_VJZC01000018.1"/>
</dbReference>
<evidence type="ECO:0000313" key="6">
    <source>
        <dbReference type="Proteomes" id="UP000400924"/>
    </source>
</evidence>
<accession>A0A5N8XCC4</accession>
<evidence type="ECO:0000313" key="5">
    <source>
        <dbReference type="EMBL" id="MPY56558.1"/>
    </source>
</evidence>
<dbReference type="Gene3D" id="3.40.50.720">
    <property type="entry name" value="NAD(P)-binding Rossmann-like Domain"/>
    <property type="match status" value="1"/>
</dbReference>
<dbReference type="InterPro" id="IPR036291">
    <property type="entry name" value="NAD(P)-bd_dom_sf"/>
</dbReference>
<dbReference type="InterPro" id="IPR057326">
    <property type="entry name" value="KR_dom"/>
</dbReference>
<dbReference type="GO" id="GO:0016020">
    <property type="term" value="C:membrane"/>
    <property type="evidence" value="ECO:0007669"/>
    <property type="project" value="TreeGrafter"/>
</dbReference>
<dbReference type="SMART" id="SM00822">
    <property type="entry name" value="PKS_KR"/>
    <property type="match status" value="1"/>
</dbReference>
<dbReference type="PROSITE" id="PS00061">
    <property type="entry name" value="ADH_SHORT"/>
    <property type="match status" value="1"/>
</dbReference>
<dbReference type="InterPro" id="IPR002347">
    <property type="entry name" value="SDR_fam"/>
</dbReference>
<keyword evidence="6" id="KW-1185">Reference proteome</keyword>
<evidence type="ECO:0000256" key="3">
    <source>
        <dbReference type="RuleBase" id="RU000363"/>
    </source>
</evidence>
<dbReference type="OrthoDB" id="3237043at2"/>
<name>A0A5N8XCC4_9ACTN</name>
<dbReference type="AlphaFoldDB" id="A0A5N8XCC4"/>
<proteinExistence type="inferred from homology"/>
<gene>
    <name evidence="5" type="ORF">FNH08_05035</name>
</gene>
<dbReference type="SUPFAM" id="SSF51735">
    <property type="entry name" value="NAD(P)-binding Rossmann-fold domains"/>
    <property type="match status" value="1"/>
</dbReference>
<organism evidence="5 6">
    <name type="scientific">Streptomyces spongiae</name>
    <dbReference type="NCBI Taxonomy" id="565072"/>
    <lineage>
        <taxon>Bacteria</taxon>
        <taxon>Bacillati</taxon>
        <taxon>Actinomycetota</taxon>
        <taxon>Actinomycetes</taxon>
        <taxon>Kitasatosporales</taxon>
        <taxon>Streptomycetaceae</taxon>
        <taxon>Streptomyces</taxon>
    </lineage>
</organism>
<comment type="similarity">
    <text evidence="1 3">Belongs to the short-chain dehydrogenases/reductases (SDR) family.</text>
</comment>
<dbReference type="PRINTS" id="PR00080">
    <property type="entry name" value="SDRFAMILY"/>
</dbReference>
<dbReference type="Pfam" id="PF00106">
    <property type="entry name" value="adh_short"/>
    <property type="match status" value="1"/>
</dbReference>
<evidence type="ECO:0000259" key="4">
    <source>
        <dbReference type="SMART" id="SM00822"/>
    </source>
</evidence>
<protein>
    <submittedName>
        <fullName evidence="5">SDR family NAD(P)-dependent oxidoreductase</fullName>
    </submittedName>
</protein>
<comment type="caution">
    <text evidence="5">The sequence shown here is derived from an EMBL/GenBank/DDBJ whole genome shotgun (WGS) entry which is preliminary data.</text>
</comment>
<reference evidence="5 6" key="1">
    <citation type="submission" date="2019-07" db="EMBL/GenBank/DDBJ databases">
        <title>New species of Amycolatopsis and Streptomyces.</title>
        <authorList>
            <person name="Duangmal K."/>
            <person name="Teo W.F.A."/>
            <person name="Lipun K."/>
        </authorList>
    </citation>
    <scope>NUCLEOTIDE SEQUENCE [LARGE SCALE GENOMIC DNA]</scope>
    <source>
        <strain evidence="5 6">NBRC 106415</strain>
    </source>
</reference>
<sequence>MRAPRPELLRGQAVVITGAASGIGRALAQRLSRQGCPVAIADVDEAGLAVTARSLTSPTLSRILDVRSASDVAVFADDVGRWRPGSLGAVFNNAGVAVNATVVDADAEDDKWLYDINFHGVVNGTRAFLPLLLDQGYGAVVNTSSVYGLVAVRYHSAYCASKFAVRGYTEALRDELRGSGVRSVTVHPGGIKTNIANTARVRSDPSGRGRSQAQMAREFDAAAMTTPERAARIIQRGVEKGKSRILVGPDAFLVDVLARITPTRAADALAALDSKLSAASKKEIVR</sequence>
<feature type="domain" description="Ketoreductase" evidence="4">
    <location>
        <begin position="12"/>
        <end position="194"/>
    </location>
</feature>
<evidence type="ECO:0000256" key="2">
    <source>
        <dbReference type="ARBA" id="ARBA00023002"/>
    </source>
</evidence>
<evidence type="ECO:0000256" key="1">
    <source>
        <dbReference type="ARBA" id="ARBA00006484"/>
    </source>
</evidence>
<dbReference type="Proteomes" id="UP000400924">
    <property type="component" value="Unassembled WGS sequence"/>
</dbReference>
<dbReference type="InterPro" id="IPR020904">
    <property type="entry name" value="Sc_DH/Rdtase_CS"/>
</dbReference>
<keyword evidence="2" id="KW-0560">Oxidoreductase</keyword>